<protein>
    <submittedName>
        <fullName evidence="1">Uncharacterized protein</fullName>
    </submittedName>
</protein>
<dbReference type="AlphaFoldDB" id="A0A382FRU6"/>
<reference evidence="1" key="1">
    <citation type="submission" date="2018-05" db="EMBL/GenBank/DDBJ databases">
        <authorList>
            <person name="Lanie J.A."/>
            <person name="Ng W.-L."/>
            <person name="Kazmierczak K.M."/>
            <person name="Andrzejewski T.M."/>
            <person name="Davidsen T.M."/>
            <person name="Wayne K.J."/>
            <person name="Tettelin H."/>
            <person name="Glass J.I."/>
            <person name="Rusch D."/>
            <person name="Podicherti R."/>
            <person name="Tsui H.-C.T."/>
            <person name="Winkler M.E."/>
        </authorList>
    </citation>
    <scope>NUCLEOTIDE SEQUENCE</scope>
</reference>
<evidence type="ECO:0000313" key="1">
    <source>
        <dbReference type="EMBL" id="SVB65379.1"/>
    </source>
</evidence>
<proteinExistence type="predicted"/>
<dbReference type="EMBL" id="UINC01051338">
    <property type="protein sequence ID" value="SVB65379.1"/>
    <property type="molecule type" value="Genomic_DNA"/>
</dbReference>
<gene>
    <name evidence="1" type="ORF">METZ01_LOCUS218233</name>
</gene>
<accession>A0A382FRU6</accession>
<organism evidence="1">
    <name type="scientific">marine metagenome</name>
    <dbReference type="NCBI Taxonomy" id="408172"/>
    <lineage>
        <taxon>unclassified sequences</taxon>
        <taxon>metagenomes</taxon>
        <taxon>ecological metagenomes</taxon>
    </lineage>
</organism>
<sequence length="113" mass="13134">MDLPEHFQVKARVPSPIEELWPDYEIEVIDWADYRFRITISKDEVIPVLIKEIESVLYTSFKNACEADETYQHALVNVWTTMYNYQLRIEAMADQTSLAGVTNDTMGSPRSDE</sequence>
<name>A0A382FRU6_9ZZZZ</name>